<dbReference type="InterPro" id="IPR010994">
    <property type="entry name" value="RuvA_2-like"/>
</dbReference>
<dbReference type="GO" id="GO:0006312">
    <property type="term" value="P:mitotic recombination"/>
    <property type="evidence" value="ECO:0007669"/>
    <property type="project" value="TreeGrafter"/>
</dbReference>
<evidence type="ECO:0000313" key="11">
    <source>
        <dbReference type="Proteomes" id="UP000070412"/>
    </source>
</evidence>
<dbReference type="PANTHER" id="PTHR12749">
    <property type="entry name" value="EXCISION REPAIR CROSS-COMPLEMENTING 1 ERCC1"/>
    <property type="match status" value="1"/>
</dbReference>
<evidence type="ECO:0000259" key="7">
    <source>
        <dbReference type="Pfam" id="PF03834"/>
    </source>
</evidence>
<evidence type="ECO:0000256" key="2">
    <source>
        <dbReference type="ARBA" id="ARBA00008283"/>
    </source>
</evidence>
<evidence type="ECO:0000313" key="8">
    <source>
        <dbReference type="EMBL" id="KAF7487745.1"/>
    </source>
</evidence>
<dbReference type="AlphaFoldDB" id="A0A132ACQ5"/>
<dbReference type="VEuPathDB" id="VectorBase:SSCA004586"/>
<gene>
    <name evidence="9" type="ORF">QR98_0067450</name>
    <name evidence="8" type="ORF">SSS_1644</name>
</gene>
<dbReference type="InterPro" id="IPR011335">
    <property type="entry name" value="Restrct_endonuc-II-like"/>
</dbReference>
<dbReference type="CDD" id="cd22325">
    <property type="entry name" value="ERCC1_C-like"/>
    <property type="match status" value="1"/>
</dbReference>
<evidence type="ECO:0000313" key="10">
    <source>
        <dbReference type="EnsemblMetazoa" id="KAF7487745.1"/>
    </source>
</evidence>
<dbReference type="Pfam" id="PF14520">
    <property type="entry name" value="HHH_5"/>
    <property type="match status" value="1"/>
</dbReference>
<dbReference type="GO" id="GO:0070522">
    <property type="term" value="C:ERCC4-ERCC1 complex"/>
    <property type="evidence" value="ECO:0007669"/>
    <property type="project" value="TreeGrafter"/>
</dbReference>
<feature type="domain" description="ERCC1-like central" evidence="7">
    <location>
        <begin position="106"/>
        <end position="220"/>
    </location>
</feature>
<evidence type="ECO:0000256" key="6">
    <source>
        <dbReference type="ARBA" id="ARBA00023242"/>
    </source>
</evidence>
<dbReference type="Proteomes" id="UP000070412">
    <property type="component" value="Unassembled WGS sequence"/>
</dbReference>
<dbReference type="EMBL" id="JXLN01012232">
    <property type="protein sequence ID" value="KPM08230.1"/>
    <property type="molecule type" value="Genomic_DNA"/>
</dbReference>
<dbReference type="Proteomes" id="UP000616769">
    <property type="component" value="Unassembled WGS sequence"/>
</dbReference>
<sequence length="315" mass="35990">MDKNKEKADKNSIIETNRSADSYQECFKPGYLFKRSRDQNKVASNKDDDNDEMAMNDEIDVDELEDIISQKSTNQAQQRLEQIDSQQIDFTAIRKSNLPVLKGSTTILVNSNQRDNPLIEHLKSVRHIFTDSISPAHYVLAENCCALYLNLDYHVAKPDWIYEKINELRNKYQLSLLIVMVNHVDYESLLKEITILAIRTNFTLLLAWSPEEAAKHIENYRLNAEKSPNIIMGRTLEEVSKKSITSLQQCLVDALTSVSRISRSDATSLISSNTFDKFEDLAKASVDELALCPGISSVKAKKFYSLFNRPFILEK</sequence>
<dbReference type="SUPFAM" id="SSF47781">
    <property type="entry name" value="RuvA domain 2-like"/>
    <property type="match status" value="1"/>
</dbReference>
<evidence type="ECO:0000256" key="1">
    <source>
        <dbReference type="ARBA" id="ARBA00004123"/>
    </source>
</evidence>
<evidence type="ECO:0000256" key="4">
    <source>
        <dbReference type="ARBA" id="ARBA00023125"/>
    </source>
</evidence>
<dbReference type="GO" id="GO:0006302">
    <property type="term" value="P:double-strand break repair"/>
    <property type="evidence" value="ECO:0007669"/>
    <property type="project" value="UniProtKB-ARBA"/>
</dbReference>
<dbReference type="Pfam" id="PF03834">
    <property type="entry name" value="Rad10"/>
    <property type="match status" value="1"/>
</dbReference>
<dbReference type="GO" id="GO:0003684">
    <property type="term" value="F:damaged DNA binding"/>
    <property type="evidence" value="ECO:0007669"/>
    <property type="project" value="InterPro"/>
</dbReference>
<keyword evidence="4" id="KW-0238">DNA-binding</keyword>
<reference evidence="8" key="3">
    <citation type="submission" date="2020-01" db="EMBL/GenBank/DDBJ databases">
        <authorList>
            <person name="Korhonen P.K.K."/>
            <person name="Guangxu M.G."/>
            <person name="Wang T.W."/>
            <person name="Stroehlein A.J.S."/>
            <person name="Young N.D."/>
            <person name="Ang C.-S.A."/>
            <person name="Fernando D.W.F."/>
            <person name="Lu H.L."/>
            <person name="Taylor S.T."/>
            <person name="Ehtesham M.E.M."/>
            <person name="Najaraj S.H.N."/>
            <person name="Harsha G.H.G."/>
            <person name="Madugundu A.M."/>
            <person name="Renuse S.R."/>
            <person name="Holt D.H."/>
            <person name="Pandey A.P."/>
            <person name="Papenfuss A.P."/>
            <person name="Gasser R.B.G."/>
            <person name="Fischer K.F."/>
        </authorList>
    </citation>
    <scope>NUCLEOTIDE SEQUENCE</scope>
    <source>
        <strain evidence="8">SSS_KF_BRIS2020</strain>
    </source>
</reference>
<name>A0A132ACQ5_SARSC</name>
<dbReference type="GO" id="GO:0003697">
    <property type="term" value="F:single-stranded DNA binding"/>
    <property type="evidence" value="ECO:0007669"/>
    <property type="project" value="TreeGrafter"/>
</dbReference>
<dbReference type="GO" id="GO:0070914">
    <property type="term" value="P:UV-damage excision repair"/>
    <property type="evidence" value="ECO:0007669"/>
    <property type="project" value="TreeGrafter"/>
</dbReference>
<dbReference type="NCBIfam" id="TIGR00597">
    <property type="entry name" value="rad10"/>
    <property type="match status" value="1"/>
</dbReference>
<reference evidence="9 12" key="1">
    <citation type="journal article" date="2015" name="Parasit. Vectors">
        <title>Draft genome of the scabies mite.</title>
        <authorList>
            <person name="Rider S.D.Jr."/>
            <person name="Morgan M.S."/>
            <person name="Arlian L.G."/>
        </authorList>
    </citation>
    <scope>NUCLEOTIDE SEQUENCE [LARGE SCALE GENOMIC DNA]</scope>
    <source>
        <strain evidence="9">Arlian Lab</strain>
    </source>
</reference>
<comment type="similarity">
    <text evidence="2">Belongs to the ERCC1/RAD10/SWI10 family.</text>
</comment>
<evidence type="ECO:0000256" key="3">
    <source>
        <dbReference type="ARBA" id="ARBA00022763"/>
    </source>
</evidence>
<keyword evidence="3" id="KW-0227">DNA damage</keyword>
<dbReference type="InterPro" id="IPR047260">
    <property type="entry name" value="ERCC1-like_central_dom"/>
</dbReference>
<evidence type="ECO:0000313" key="12">
    <source>
        <dbReference type="Proteomes" id="UP000616769"/>
    </source>
</evidence>
<comment type="subcellular location">
    <subcellularLocation>
        <location evidence="1">Nucleus</location>
    </subcellularLocation>
</comment>
<protein>
    <submittedName>
        <fullName evidence="8 9">DNA excision repair protein ERCC-1</fullName>
    </submittedName>
</protein>
<dbReference type="Gene3D" id="3.40.50.10130">
    <property type="match status" value="1"/>
</dbReference>
<dbReference type="PANTHER" id="PTHR12749:SF0">
    <property type="entry name" value="DNA EXCISION REPAIR PROTEIN ERCC-1"/>
    <property type="match status" value="1"/>
</dbReference>
<dbReference type="GO" id="GO:0000110">
    <property type="term" value="C:nucleotide-excision repair factor 1 complex"/>
    <property type="evidence" value="ECO:0007669"/>
    <property type="project" value="TreeGrafter"/>
</dbReference>
<dbReference type="OMA" id="HPEYIWQ"/>
<dbReference type="EMBL" id="WVUK01000066">
    <property type="protein sequence ID" value="KAF7487745.1"/>
    <property type="molecule type" value="Genomic_DNA"/>
</dbReference>
<reference evidence="10" key="4">
    <citation type="submission" date="2022-06" db="UniProtKB">
        <authorList>
            <consortium name="EnsemblMetazoa"/>
        </authorList>
    </citation>
    <scope>IDENTIFICATION</scope>
</reference>
<dbReference type="EnsemblMetazoa" id="SSS_1644s_mrna">
    <property type="protein sequence ID" value="KAF7487745.1"/>
    <property type="gene ID" value="SSS_1644"/>
</dbReference>
<accession>A0A132ACQ5</accession>
<proteinExistence type="inferred from homology"/>
<organism evidence="9 12">
    <name type="scientific">Sarcoptes scabiei</name>
    <name type="common">Itch mite</name>
    <name type="synonym">Acarus scabiei</name>
    <dbReference type="NCBI Taxonomy" id="52283"/>
    <lineage>
        <taxon>Eukaryota</taxon>
        <taxon>Metazoa</taxon>
        <taxon>Ecdysozoa</taxon>
        <taxon>Arthropoda</taxon>
        <taxon>Chelicerata</taxon>
        <taxon>Arachnida</taxon>
        <taxon>Acari</taxon>
        <taxon>Acariformes</taxon>
        <taxon>Sarcoptiformes</taxon>
        <taxon>Astigmata</taxon>
        <taxon>Psoroptidia</taxon>
        <taxon>Sarcoptoidea</taxon>
        <taxon>Sarcoptidae</taxon>
        <taxon>Sarcoptinae</taxon>
        <taxon>Sarcoptes</taxon>
    </lineage>
</organism>
<keyword evidence="5" id="KW-0234">DNA repair</keyword>
<evidence type="ECO:0000256" key="5">
    <source>
        <dbReference type="ARBA" id="ARBA00023204"/>
    </source>
</evidence>
<dbReference type="Gene3D" id="1.10.150.20">
    <property type="entry name" value="5' to 3' exonuclease, C-terminal subdomain"/>
    <property type="match status" value="1"/>
</dbReference>
<dbReference type="SUPFAM" id="SSF52980">
    <property type="entry name" value="Restriction endonuclease-like"/>
    <property type="match status" value="1"/>
</dbReference>
<keyword evidence="6" id="KW-0539">Nucleus</keyword>
<dbReference type="InterPro" id="IPR004579">
    <property type="entry name" value="ERCC1/RAD10/SWI10"/>
</dbReference>
<keyword evidence="11" id="KW-1185">Reference proteome</keyword>
<dbReference type="OrthoDB" id="10262814at2759"/>
<reference evidence="11" key="2">
    <citation type="journal article" date="2020" name="PLoS Negl. Trop. Dis.">
        <title>High-quality nuclear genome for Sarcoptes scabiei-A critical resource for a neglected parasite.</title>
        <authorList>
            <person name="Korhonen P.K."/>
            <person name="Gasser R.B."/>
            <person name="Ma G."/>
            <person name="Wang T."/>
            <person name="Stroehlein A.J."/>
            <person name="Young N.D."/>
            <person name="Ang C.S."/>
            <person name="Fernando D.D."/>
            <person name="Lu H.C."/>
            <person name="Taylor S."/>
            <person name="Reynolds S.L."/>
            <person name="Mofiz E."/>
            <person name="Najaraj S.H."/>
            <person name="Gowda H."/>
            <person name="Madugundu A."/>
            <person name="Renuse S."/>
            <person name="Holt D."/>
            <person name="Pandey A."/>
            <person name="Papenfuss A.T."/>
            <person name="Fischer K."/>
        </authorList>
    </citation>
    <scope>NUCLEOTIDE SEQUENCE [LARGE SCALE GENOMIC DNA]</scope>
</reference>
<evidence type="ECO:0000313" key="9">
    <source>
        <dbReference type="EMBL" id="KPM08230.1"/>
    </source>
</evidence>